<keyword evidence="2" id="KW-1185">Reference proteome</keyword>
<comment type="caution">
    <text evidence="1">The sequence shown here is derived from an EMBL/GenBank/DDBJ whole genome shotgun (WGS) entry which is preliminary data.</text>
</comment>
<proteinExistence type="predicted"/>
<name>A0AAD3XZ14_NEPGR</name>
<gene>
    <name evidence="1" type="ORF">Nepgr_024686</name>
</gene>
<organism evidence="1 2">
    <name type="scientific">Nepenthes gracilis</name>
    <name type="common">Slender pitcher plant</name>
    <dbReference type="NCBI Taxonomy" id="150966"/>
    <lineage>
        <taxon>Eukaryota</taxon>
        <taxon>Viridiplantae</taxon>
        <taxon>Streptophyta</taxon>
        <taxon>Embryophyta</taxon>
        <taxon>Tracheophyta</taxon>
        <taxon>Spermatophyta</taxon>
        <taxon>Magnoliopsida</taxon>
        <taxon>eudicotyledons</taxon>
        <taxon>Gunneridae</taxon>
        <taxon>Pentapetalae</taxon>
        <taxon>Caryophyllales</taxon>
        <taxon>Nepenthaceae</taxon>
        <taxon>Nepenthes</taxon>
    </lineage>
</organism>
<dbReference type="EMBL" id="BSYO01000025">
    <property type="protein sequence ID" value="GMH22843.1"/>
    <property type="molecule type" value="Genomic_DNA"/>
</dbReference>
<dbReference type="Proteomes" id="UP001279734">
    <property type="component" value="Unassembled WGS sequence"/>
</dbReference>
<protein>
    <submittedName>
        <fullName evidence="1">Uncharacterized protein</fullName>
    </submittedName>
</protein>
<dbReference type="AlphaFoldDB" id="A0AAD3XZ14"/>
<sequence>MIRDHFSLRLEKSGNEQFLVEHKRSGYTSLSLSRQITLWPLEMHSIPPLQNTLDWWCIHATINSSSLEDHLGCKVSPGTENDGVDVSWRYDLGANFIEENSIPPLRDKFKLVIFLKQPLREVMDPIKCFNPIQVFITIAWHVPIASSSLKDPTRCKMPCLDDRDSV</sequence>
<accession>A0AAD3XZ14</accession>
<reference evidence="1" key="1">
    <citation type="submission" date="2023-05" db="EMBL/GenBank/DDBJ databases">
        <title>Nepenthes gracilis genome sequencing.</title>
        <authorList>
            <person name="Fukushima K."/>
        </authorList>
    </citation>
    <scope>NUCLEOTIDE SEQUENCE</scope>
    <source>
        <strain evidence="1">SING2019-196</strain>
    </source>
</reference>
<evidence type="ECO:0000313" key="1">
    <source>
        <dbReference type="EMBL" id="GMH22843.1"/>
    </source>
</evidence>
<evidence type="ECO:0000313" key="2">
    <source>
        <dbReference type="Proteomes" id="UP001279734"/>
    </source>
</evidence>